<organism evidence="1 2">
    <name type="scientific">Fibrivirga algicola</name>
    <dbReference type="NCBI Taxonomy" id="2950420"/>
    <lineage>
        <taxon>Bacteria</taxon>
        <taxon>Pseudomonadati</taxon>
        <taxon>Bacteroidota</taxon>
        <taxon>Cytophagia</taxon>
        <taxon>Cytophagales</taxon>
        <taxon>Spirosomataceae</taxon>
        <taxon>Fibrivirga</taxon>
    </lineage>
</organism>
<keyword evidence="2" id="KW-1185">Reference proteome</keyword>
<protein>
    <submittedName>
        <fullName evidence="1">Uncharacterized protein</fullName>
    </submittedName>
</protein>
<accession>A0ABX0QAC9</accession>
<name>A0ABX0QAC9_9BACT</name>
<dbReference type="RefSeq" id="WP_166690713.1">
    <property type="nucleotide sequence ID" value="NZ_WAEL01000001.1"/>
</dbReference>
<evidence type="ECO:0000313" key="1">
    <source>
        <dbReference type="EMBL" id="NID08929.1"/>
    </source>
</evidence>
<sequence>MVDITTRFKLKINTLYNEYLALRSSSILELRKDLFKSEEFAIACYHFGESLAMYFYNRDSSSTDSKAYVDNFIKEIKVNCFEFALLEDIANVSKHDTLSQKKSYRAASSITQMNEVIYYITFKDELGEYSHIEKGVSVILNDGSTKDVLDIMTSVMNMWYKLLYKHNLIRNIRVYEHSESAIIPRNLSNNLTKDIEIVFSIGSILYFDIIQQKYNYTTCKREHLHVKENLSIYVKGGNPKAEIELKIPINRVELNYFKRLATKKEKNNFINRISERENLISLFTDEQRDILWSDEETAQFTSCITYKGITFKRDLKLNKAETLEYRSLPSSAQKKEYIDKLIVKKKVVDALHQDVFNRWPNDFKQENE</sequence>
<dbReference type="EMBL" id="WAEL01000001">
    <property type="protein sequence ID" value="NID08929.1"/>
    <property type="molecule type" value="Genomic_DNA"/>
</dbReference>
<comment type="caution">
    <text evidence="1">The sequence shown here is derived from an EMBL/GenBank/DDBJ whole genome shotgun (WGS) entry which is preliminary data.</text>
</comment>
<reference evidence="1" key="1">
    <citation type="submission" date="2024-05" db="EMBL/GenBank/DDBJ databases">
        <authorList>
            <person name="Jung D.-H."/>
        </authorList>
    </citation>
    <scope>NUCLEOTIDE SEQUENCE</scope>
    <source>
        <strain evidence="1">JA-25</strain>
    </source>
</reference>
<gene>
    <name evidence="1" type="ORF">F7231_01985</name>
</gene>
<proteinExistence type="predicted"/>
<dbReference type="Proteomes" id="UP000606008">
    <property type="component" value="Unassembled WGS sequence"/>
</dbReference>
<evidence type="ECO:0000313" key="2">
    <source>
        <dbReference type="Proteomes" id="UP000606008"/>
    </source>
</evidence>